<evidence type="ECO:0000256" key="6">
    <source>
        <dbReference type="ARBA" id="ARBA00022989"/>
    </source>
</evidence>
<accession>A0A7X3G1R5</accession>
<keyword evidence="3" id="KW-1003">Cell membrane</keyword>
<feature type="transmembrane region" description="Helical" evidence="8">
    <location>
        <begin position="12"/>
        <end position="33"/>
    </location>
</feature>
<dbReference type="AlphaFoldDB" id="A0A7X3G1R5"/>
<feature type="transmembrane region" description="Helical" evidence="8">
    <location>
        <begin position="343"/>
        <end position="366"/>
    </location>
</feature>
<dbReference type="NCBIfam" id="TIGR00882">
    <property type="entry name" value="2A0105"/>
    <property type="match status" value="1"/>
</dbReference>
<dbReference type="GO" id="GO:0005886">
    <property type="term" value="C:plasma membrane"/>
    <property type="evidence" value="ECO:0007669"/>
    <property type="project" value="UniProtKB-SubCell"/>
</dbReference>
<name>A0A7X3G1R5_9BURK</name>
<evidence type="ECO:0000313" key="10">
    <source>
        <dbReference type="Proteomes" id="UP000443353"/>
    </source>
</evidence>
<feature type="transmembrane region" description="Helical" evidence="8">
    <location>
        <begin position="144"/>
        <end position="161"/>
    </location>
</feature>
<dbReference type="PANTHER" id="PTHR23522:SF10">
    <property type="entry name" value="3-PHENYLPROPIONIC ACID TRANSPORTER-RELATED"/>
    <property type="match status" value="1"/>
</dbReference>
<dbReference type="GO" id="GO:0030395">
    <property type="term" value="F:lactose binding"/>
    <property type="evidence" value="ECO:0007669"/>
    <property type="project" value="TreeGrafter"/>
</dbReference>
<keyword evidence="4" id="KW-0997">Cell inner membrane</keyword>
<comment type="subcellular location">
    <subcellularLocation>
        <location evidence="1">Cell inner membrane</location>
        <topology evidence="1">Multi-pass membrane protein</topology>
    </subcellularLocation>
</comment>
<evidence type="ECO:0000256" key="5">
    <source>
        <dbReference type="ARBA" id="ARBA00022692"/>
    </source>
</evidence>
<sequence length="413" mass="44167">MATRTSQFRFLCGYVYIYFFAQAMSISLLAVWLGQTLKLSGTEAGIVFAANAFAAMCSQPIYGFVSDRVGTRRNILWTVAALVALSGLFFPFLYAPLLKTNILLGAVVGGLYLGITFNAGSYAIESYVDRIGRRDGFEYSRVRLWGSLGFASAAAFSGRIYNVDPGINFALASLAGGVMLALLAVTRGGPAEPGVRGKEGLKLADAFALLRMPGFWRFMVFVLGVTNLYLVFDQQFSRYFASLFPDPKTGVAMFGYLNSAQIFLEAGGLFLAPLLVRRIGAKNGLLLAGSIMLVRIGGSGLAVGPVSISAMKLLHSVELPILAVSLFRYIAHHFDNRLASTVYMVGVSFGHSIGIFALSSLAGIGYDRIGFSATYLILAGLGLVFLVLSAVFLLPTPAETPGEQATPLAEPAK</sequence>
<evidence type="ECO:0000256" key="7">
    <source>
        <dbReference type="ARBA" id="ARBA00023136"/>
    </source>
</evidence>
<dbReference type="SUPFAM" id="SSF103473">
    <property type="entry name" value="MFS general substrate transporter"/>
    <property type="match status" value="1"/>
</dbReference>
<dbReference type="Proteomes" id="UP000443353">
    <property type="component" value="Unassembled WGS sequence"/>
</dbReference>
<dbReference type="RefSeq" id="WP_160409775.1">
    <property type="nucleotide sequence ID" value="NZ_WSES01000006.1"/>
</dbReference>
<comment type="caution">
    <text evidence="9">The sequence shown here is derived from an EMBL/GenBank/DDBJ whole genome shotgun (WGS) entry which is preliminary data.</text>
</comment>
<evidence type="ECO:0000256" key="8">
    <source>
        <dbReference type="SAM" id="Phobius"/>
    </source>
</evidence>
<evidence type="ECO:0000313" key="9">
    <source>
        <dbReference type="EMBL" id="MVW62100.1"/>
    </source>
</evidence>
<dbReference type="EMBL" id="WSES01000006">
    <property type="protein sequence ID" value="MVW62100.1"/>
    <property type="molecule type" value="Genomic_DNA"/>
</dbReference>
<keyword evidence="5 8" id="KW-0812">Transmembrane</keyword>
<evidence type="ECO:0000256" key="3">
    <source>
        <dbReference type="ARBA" id="ARBA00022475"/>
    </source>
</evidence>
<keyword evidence="6 8" id="KW-1133">Transmembrane helix</keyword>
<evidence type="ECO:0000256" key="2">
    <source>
        <dbReference type="ARBA" id="ARBA00022448"/>
    </source>
</evidence>
<dbReference type="Gene3D" id="1.20.1250.20">
    <property type="entry name" value="MFS general substrate transporter like domains"/>
    <property type="match status" value="2"/>
</dbReference>
<feature type="transmembrane region" description="Helical" evidence="8">
    <location>
        <begin position="102"/>
        <end position="124"/>
    </location>
</feature>
<keyword evidence="7 8" id="KW-0472">Membrane</keyword>
<feature type="transmembrane region" description="Helical" evidence="8">
    <location>
        <begin position="372"/>
        <end position="394"/>
    </location>
</feature>
<feature type="transmembrane region" description="Helical" evidence="8">
    <location>
        <begin position="45"/>
        <end position="63"/>
    </location>
</feature>
<evidence type="ECO:0000256" key="4">
    <source>
        <dbReference type="ARBA" id="ARBA00022519"/>
    </source>
</evidence>
<dbReference type="PANTHER" id="PTHR23522">
    <property type="entry name" value="BLL5896 PROTEIN"/>
    <property type="match status" value="1"/>
</dbReference>
<dbReference type="GO" id="GO:0015528">
    <property type="term" value="F:lactose:proton symporter activity"/>
    <property type="evidence" value="ECO:0007669"/>
    <property type="project" value="TreeGrafter"/>
</dbReference>
<evidence type="ECO:0000256" key="1">
    <source>
        <dbReference type="ARBA" id="ARBA00004429"/>
    </source>
</evidence>
<feature type="transmembrane region" description="Helical" evidence="8">
    <location>
        <begin position="284"/>
        <end position="307"/>
    </location>
</feature>
<gene>
    <name evidence="9" type="ORF">GPY61_19375</name>
</gene>
<keyword evidence="10" id="KW-1185">Reference proteome</keyword>
<keyword evidence="2" id="KW-0813">Transport</keyword>
<reference evidence="9 10" key="1">
    <citation type="submission" date="2019-12" db="EMBL/GenBank/DDBJ databases">
        <authorList>
            <person name="Li C."/>
            <person name="Zhao J."/>
        </authorList>
    </citation>
    <scope>NUCLEOTIDE SEQUENCE [LARGE SCALE GENOMIC DNA]</scope>
    <source>
        <strain evidence="9 10">NEAU-DD11</strain>
    </source>
</reference>
<dbReference type="Pfam" id="PF01306">
    <property type="entry name" value="LacY_symp"/>
    <property type="match status" value="1"/>
</dbReference>
<dbReference type="NCBIfam" id="NF007077">
    <property type="entry name" value="PRK09528.1"/>
    <property type="match status" value="1"/>
</dbReference>
<proteinExistence type="predicted"/>
<feature type="transmembrane region" description="Helical" evidence="8">
    <location>
        <begin position="252"/>
        <end position="272"/>
    </location>
</feature>
<feature type="transmembrane region" description="Helical" evidence="8">
    <location>
        <begin position="167"/>
        <end position="185"/>
    </location>
</feature>
<organism evidence="9 10">
    <name type="scientific">Massilia cellulosiltytica</name>
    <dbReference type="NCBI Taxonomy" id="2683234"/>
    <lineage>
        <taxon>Bacteria</taxon>
        <taxon>Pseudomonadati</taxon>
        <taxon>Pseudomonadota</taxon>
        <taxon>Betaproteobacteria</taxon>
        <taxon>Burkholderiales</taxon>
        <taxon>Oxalobacteraceae</taxon>
        <taxon>Telluria group</taxon>
        <taxon>Massilia</taxon>
    </lineage>
</organism>
<dbReference type="InterPro" id="IPR036259">
    <property type="entry name" value="MFS_trans_sf"/>
</dbReference>
<feature type="transmembrane region" description="Helical" evidence="8">
    <location>
        <begin position="206"/>
        <end position="232"/>
    </location>
</feature>
<dbReference type="InterPro" id="IPR000576">
    <property type="entry name" value="LacY/RafB_perm_fam"/>
</dbReference>
<protein>
    <submittedName>
        <fullName evidence="9">Oligosaccharide MFS transporter</fullName>
    </submittedName>
</protein>
<dbReference type="PRINTS" id="PR00174">
    <property type="entry name" value="LACYSMPORT"/>
</dbReference>
<feature type="transmembrane region" description="Helical" evidence="8">
    <location>
        <begin position="75"/>
        <end position="96"/>
    </location>
</feature>